<name>A0A4Q8KCC9_9ARAC</name>
<keyword evidence="1" id="KW-0732">Signal</keyword>
<reference evidence="2" key="2">
    <citation type="submission" date="2019-05" db="EMBL/GenBank/DDBJ databases">
        <title>Unravelling the molecular evolution of spider venoms.</title>
        <authorList>
            <person name="Pineda S."/>
        </authorList>
    </citation>
    <scope>NUCLEOTIDE SEQUENCE</scope>
</reference>
<evidence type="ECO:0000313" key="2">
    <source>
        <dbReference type="EMBL" id="SNX37478.1"/>
    </source>
</evidence>
<feature type="signal peptide" evidence="1">
    <location>
        <begin position="1"/>
        <end position="20"/>
    </location>
</feature>
<protein>
    <submittedName>
        <fullName evidence="2">U24-Sparatoxin-Hju1as_1</fullName>
    </submittedName>
</protein>
<proteinExistence type="predicted"/>
<dbReference type="EMBL" id="HAHI01000648">
    <property type="protein sequence ID" value="SNX37478.1"/>
    <property type="molecule type" value="Transcribed_RNA"/>
</dbReference>
<accession>A0A4Q8KCC9</accession>
<dbReference type="AlphaFoldDB" id="A0A4Q8KCC9"/>
<evidence type="ECO:0000256" key="1">
    <source>
        <dbReference type="SAM" id="SignalP"/>
    </source>
</evidence>
<reference evidence="2" key="1">
    <citation type="submission" date="2017-05" db="EMBL/GenBank/DDBJ databases">
        <authorList>
            <person name="QRISCLOUD D."/>
        </authorList>
    </citation>
    <scope>NUCLEOTIDE SEQUENCE</scope>
</reference>
<feature type="chain" id="PRO_5020673927" evidence="1">
    <location>
        <begin position="21"/>
        <end position="72"/>
    </location>
</feature>
<organism evidence="2">
    <name type="scientific">Heteropoda jugulans</name>
    <dbReference type="NCBI Taxonomy" id="1358901"/>
    <lineage>
        <taxon>Eukaryota</taxon>
        <taxon>Metazoa</taxon>
        <taxon>Ecdysozoa</taxon>
        <taxon>Arthropoda</taxon>
        <taxon>Chelicerata</taxon>
        <taxon>Arachnida</taxon>
        <taxon>Araneae</taxon>
        <taxon>Araneomorphae</taxon>
        <taxon>Entelegynae</taxon>
        <taxon>Dionycha</taxon>
        <taxon>Sparassidae</taxon>
        <taxon>Heteropoda</taxon>
    </lineage>
</organism>
<sequence length="72" mass="7742">MKTTLVMMLLFVAFSAVALAEKEIENAESDPALSRSLVCSRPGRFCKDGTTAVCCYGSKCENNRCVGKFGGK</sequence>